<evidence type="ECO:0000256" key="3">
    <source>
        <dbReference type="ARBA" id="ARBA00022741"/>
    </source>
</evidence>
<organism evidence="11 12">
    <name type="scientific">Aminithiophilus ramosus</name>
    <dbReference type="NCBI Taxonomy" id="3029084"/>
    <lineage>
        <taxon>Bacteria</taxon>
        <taxon>Thermotogati</taxon>
        <taxon>Synergistota</taxon>
        <taxon>Synergistia</taxon>
        <taxon>Synergistales</taxon>
        <taxon>Aminithiophilaceae</taxon>
        <taxon>Aminithiophilus</taxon>
    </lineage>
</organism>
<dbReference type="PANTHER" id="PTHR43766">
    <property type="entry name" value="TRYPTOPHAN--TRNA LIGASE, MITOCHONDRIAL"/>
    <property type="match status" value="1"/>
</dbReference>
<feature type="short sequence motif" description="'HIGH' region" evidence="8">
    <location>
        <begin position="10"/>
        <end position="18"/>
    </location>
</feature>
<dbReference type="InterPro" id="IPR014729">
    <property type="entry name" value="Rossmann-like_a/b/a_fold"/>
</dbReference>
<feature type="binding site" evidence="8">
    <location>
        <position position="186"/>
    </location>
    <ligand>
        <name>ATP</name>
        <dbReference type="ChEBI" id="CHEBI:30616"/>
    </ligand>
</feature>
<dbReference type="EC" id="6.1.1.2" evidence="8"/>
<evidence type="ECO:0000256" key="7">
    <source>
        <dbReference type="ARBA" id="ARBA00049929"/>
    </source>
</evidence>
<comment type="catalytic activity">
    <reaction evidence="7 8">
        <text>tRNA(Trp) + L-tryptophan + ATP = L-tryptophyl-tRNA(Trp) + AMP + diphosphate + H(+)</text>
        <dbReference type="Rhea" id="RHEA:24080"/>
        <dbReference type="Rhea" id="RHEA-COMP:9671"/>
        <dbReference type="Rhea" id="RHEA-COMP:9705"/>
        <dbReference type="ChEBI" id="CHEBI:15378"/>
        <dbReference type="ChEBI" id="CHEBI:30616"/>
        <dbReference type="ChEBI" id="CHEBI:33019"/>
        <dbReference type="ChEBI" id="CHEBI:57912"/>
        <dbReference type="ChEBI" id="CHEBI:78442"/>
        <dbReference type="ChEBI" id="CHEBI:78535"/>
        <dbReference type="ChEBI" id="CHEBI:456215"/>
        <dbReference type="EC" id="6.1.1.2"/>
    </reaction>
</comment>
<dbReference type="GO" id="GO:0006436">
    <property type="term" value="P:tryptophanyl-tRNA aminoacylation"/>
    <property type="evidence" value="ECO:0007669"/>
    <property type="project" value="UniProtKB-UniRule"/>
</dbReference>
<dbReference type="Proteomes" id="UP000671879">
    <property type="component" value="Chromosome"/>
</dbReference>
<dbReference type="FunFam" id="1.10.240.10:FF:000005">
    <property type="entry name" value="Tryptophan--tRNA ligase"/>
    <property type="match status" value="1"/>
</dbReference>
<evidence type="ECO:0000256" key="10">
    <source>
        <dbReference type="SAM" id="MobiDB-lite"/>
    </source>
</evidence>
<name>A0A9Q7AS18_9BACT</name>
<feature type="binding site" evidence="8">
    <location>
        <position position="136"/>
    </location>
    <ligand>
        <name>L-tryptophan</name>
        <dbReference type="ChEBI" id="CHEBI:57912"/>
    </ligand>
</feature>
<dbReference type="EMBL" id="CP072943">
    <property type="protein sequence ID" value="QTX32946.1"/>
    <property type="molecule type" value="Genomic_DNA"/>
</dbReference>
<dbReference type="PANTHER" id="PTHR43766:SF1">
    <property type="entry name" value="TRYPTOPHAN--TRNA LIGASE, MITOCHONDRIAL"/>
    <property type="match status" value="1"/>
</dbReference>
<keyword evidence="6 8" id="KW-0030">Aminoacyl-tRNA synthetase</keyword>
<dbReference type="AlphaFoldDB" id="A0A9Q7AS18"/>
<dbReference type="GO" id="GO:0005524">
    <property type="term" value="F:ATP binding"/>
    <property type="evidence" value="ECO:0007669"/>
    <property type="project" value="UniProtKB-UniRule"/>
</dbReference>
<dbReference type="InterPro" id="IPR050203">
    <property type="entry name" value="Trp-tRNA_synthetase"/>
</dbReference>
<keyword evidence="4 8" id="KW-0067">ATP-binding</keyword>
<dbReference type="Gene3D" id="3.40.50.620">
    <property type="entry name" value="HUPs"/>
    <property type="match status" value="1"/>
</dbReference>
<comment type="function">
    <text evidence="8">Catalyzes the attachment of tryptophan to tRNA(Trp).</text>
</comment>
<comment type="similarity">
    <text evidence="1 8 9">Belongs to the class-I aminoacyl-tRNA synthetase family.</text>
</comment>
<evidence type="ECO:0000313" key="11">
    <source>
        <dbReference type="EMBL" id="QTX32946.1"/>
    </source>
</evidence>
<feature type="region of interest" description="Disordered" evidence="10">
    <location>
        <begin position="179"/>
        <end position="199"/>
    </location>
</feature>
<dbReference type="HAMAP" id="MF_00140_B">
    <property type="entry name" value="Trp_tRNA_synth_B"/>
    <property type="match status" value="1"/>
</dbReference>
<evidence type="ECO:0000256" key="9">
    <source>
        <dbReference type="RuleBase" id="RU363036"/>
    </source>
</evidence>
<dbReference type="Pfam" id="PF00579">
    <property type="entry name" value="tRNA-synt_1b"/>
    <property type="match status" value="1"/>
</dbReference>
<evidence type="ECO:0000256" key="4">
    <source>
        <dbReference type="ARBA" id="ARBA00022840"/>
    </source>
</evidence>
<keyword evidence="8" id="KW-0963">Cytoplasm</keyword>
<gene>
    <name evidence="8 11" type="primary">trpS</name>
    <name evidence="11" type="ORF">KAR29_03260</name>
</gene>
<protein>
    <recommendedName>
        <fullName evidence="8">Tryptophan--tRNA ligase</fullName>
        <ecNumber evidence="8">6.1.1.2</ecNumber>
    </recommendedName>
    <alternativeName>
        <fullName evidence="8">Tryptophanyl-tRNA synthetase</fullName>
        <shortName evidence="8">TrpRS</shortName>
    </alternativeName>
</protein>
<comment type="subcellular location">
    <subcellularLocation>
        <location evidence="8">Cytoplasm</location>
    </subcellularLocation>
</comment>
<dbReference type="InterPro" id="IPR024109">
    <property type="entry name" value="Trp-tRNA-ligase_bac-type"/>
</dbReference>
<comment type="subunit">
    <text evidence="8">Homodimer.</text>
</comment>
<evidence type="ECO:0000313" key="12">
    <source>
        <dbReference type="Proteomes" id="UP000671879"/>
    </source>
</evidence>
<dbReference type="GO" id="GO:0005829">
    <property type="term" value="C:cytosol"/>
    <property type="evidence" value="ECO:0007669"/>
    <property type="project" value="TreeGrafter"/>
</dbReference>
<reference evidence="12" key="1">
    <citation type="submission" date="2021-04" db="EMBL/GenBank/DDBJ databases">
        <title>A novel Synergistetes isolate from a pyrite-forming mixed culture.</title>
        <authorList>
            <person name="Bunk B."/>
            <person name="Sproer C."/>
            <person name="Spring S."/>
            <person name="Pester M."/>
        </authorList>
    </citation>
    <scope>NUCLEOTIDE SEQUENCE [LARGE SCALE GENOMIC DNA]</scope>
    <source>
        <strain evidence="12">J.5.4.2-T.3.5.2</strain>
    </source>
</reference>
<dbReference type="KEGG" id="aram:KAR29_03260"/>
<dbReference type="PROSITE" id="PS00178">
    <property type="entry name" value="AA_TRNA_LIGASE_I"/>
    <property type="match status" value="1"/>
</dbReference>
<evidence type="ECO:0000256" key="6">
    <source>
        <dbReference type="ARBA" id="ARBA00023146"/>
    </source>
</evidence>
<evidence type="ECO:0000256" key="5">
    <source>
        <dbReference type="ARBA" id="ARBA00022917"/>
    </source>
</evidence>
<keyword evidence="12" id="KW-1185">Reference proteome</keyword>
<keyword evidence="3 8" id="KW-0547">Nucleotide-binding</keyword>
<dbReference type="NCBIfam" id="TIGR00233">
    <property type="entry name" value="trpS"/>
    <property type="match status" value="1"/>
</dbReference>
<sequence length="328" mass="37368">MNRVFSGMRPTGKLHIGHLAGALTNWTRLQDDYDCYYGIVDWHALMSDYADTSRLGENCREVLLDWLGSGIDPERSSIFIQSHVVEHAELALALGMITPLGWLERCPTYKEQILNLQNKDLGTYAFLGYPVLMAADILLYRSEKVPVGEDQSAHLEITREIARRFNYFYGPIFPEPETLLTPTPKVPGTDGRKMSKSYGNSINISDELPEIWQKMRTMKTDPARERRSDPGDPDKCPVWDLHRVFNPDGGEREELASGCRSAAIGCIDCKKRLFSHVERYLAPIQERRRHYEGRPELLDEVLHHGAEKARKVARETMAAVREALGLLR</sequence>
<dbReference type="PRINTS" id="PR01039">
    <property type="entry name" value="TRNASYNTHTRP"/>
</dbReference>
<dbReference type="SUPFAM" id="SSF52374">
    <property type="entry name" value="Nucleotidylyl transferase"/>
    <property type="match status" value="1"/>
</dbReference>
<keyword evidence="5 8" id="KW-0648">Protein biosynthesis</keyword>
<dbReference type="InterPro" id="IPR001412">
    <property type="entry name" value="aa-tRNA-synth_I_CS"/>
</dbReference>
<keyword evidence="2 8" id="KW-0436">Ligase</keyword>
<accession>A0A9Q7AS18</accession>
<feature type="binding site" evidence="8">
    <location>
        <begin position="148"/>
        <end position="150"/>
    </location>
    <ligand>
        <name>ATP</name>
        <dbReference type="ChEBI" id="CHEBI:30616"/>
    </ligand>
</feature>
<evidence type="ECO:0000256" key="2">
    <source>
        <dbReference type="ARBA" id="ARBA00022598"/>
    </source>
</evidence>
<dbReference type="GO" id="GO:0004830">
    <property type="term" value="F:tryptophan-tRNA ligase activity"/>
    <property type="evidence" value="ECO:0007669"/>
    <property type="project" value="UniProtKB-UniRule"/>
</dbReference>
<proteinExistence type="inferred from homology"/>
<dbReference type="RefSeq" id="WP_274374211.1">
    <property type="nucleotide sequence ID" value="NZ_CP072943.1"/>
</dbReference>
<dbReference type="CDD" id="cd00806">
    <property type="entry name" value="TrpRS_core"/>
    <property type="match status" value="1"/>
</dbReference>
<feature type="binding site" evidence="8">
    <location>
        <begin position="193"/>
        <end position="197"/>
    </location>
    <ligand>
        <name>ATP</name>
        <dbReference type="ChEBI" id="CHEBI:30616"/>
    </ligand>
</feature>
<dbReference type="Gene3D" id="1.10.240.10">
    <property type="entry name" value="Tyrosyl-Transfer RNA Synthetase"/>
    <property type="match status" value="1"/>
</dbReference>
<dbReference type="InterPro" id="IPR002306">
    <property type="entry name" value="Trp-tRNA-ligase"/>
</dbReference>
<feature type="binding site" evidence="8">
    <location>
        <begin position="9"/>
        <end position="11"/>
    </location>
    <ligand>
        <name>ATP</name>
        <dbReference type="ChEBI" id="CHEBI:30616"/>
    </ligand>
</feature>
<dbReference type="InterPro" id="IPR002305">
    <property type="entry name" value="aa-tRNA-synth_Ic"/>
</dbReference>
<feature type="short sequence motif" description="'KMSKS' region" evidence="8">
    <location>
        <begin position="193"/>
        <end position="197"/>
    </location>
</feature>
<evidence type="ECO:0000256" key="8">
    <source>
        <dbReference type="HAMAP-Rule" id="MF_00140"/>
    </source>
</evidence>
<evidence type="ECO:0000256" key="1">
    <source>
        <dbReference type="ARBA" id="ARBA00005594"/>
    </source>
</evidence>
<feature type="binding site" evidence="8">
    <location>
        <begin position="17"/>
        <end position="18"/>
    </location>
    <ligand>
        <name>ATP</name>
        <dbReference type="ChEBI" id="CHEBI:30616"/>
    </ligand>
</feature>